<dbReference type="SUPFAM" id="SSF81901">
    <property type="entry name" value="HCP-like"/>
    <property type="match status" value="3"/>
</dbReference>
<evidence type="ECO:0000256" key="1">
    <source>
        <dbReference type="ARBA" id="ARBA00038101"/>
    </source>
</evidence>
<accession>A0ABR2JR93</accession>
<proteinExistence type="inferred from homology"/>
<dbReference type="SMART" id="SM00671">
    <property type="entry name" value="SEL1"/>
    <property type="match status" value="15"/>
</dbReference>
<dbReference type="PANTHER" id="PTHR11102">
    <property type="entry name" value="SEL-1-LIKE PROTEIN"/>
    <property type="match status" value="1"/>
</dbReference>
<dbReference type="InterPro" id="IPR050767">
    <property type="entry name" value="Sel1_AlgK"/>
</dbReference>
<comment type="similarity">
    <text evidence="1">Belongs to the sel-1 family.</text>
</comment>
<feature type="domain" description="Protein kinase" evidence="2">
    <location>
        <begin position="121"/>
        <end position="457"/>
    </location>
</feature>
<dbReference type="InterPro" id="IPR011990">
    <property type="entry name" value="TPR-like_helical_dom_sf"/>
</dbReference>
<dbReference type="Pfam" id="PF00069">
    <property type="entry name" value="Pkinase"/>
    <property type="match status" value="1"/>
</dbReference>
<dbReference type="SMART" id="SM00220">
    <property type="entry name" value="S_TKc"/>
    <property type="match status" value="1"/>
</dbReference>
<dbReference type="InterPro" id="IPR011009">
    <property type="entry name" value="Kinase-like_dom_sf"/>
</dbReference>
<sequence>MLMIFPYEFLSILHFILDENPSLYVCFISNTRGIVDQVIQFENEEIEIDANFQNEINALNKELRLFKPTKTIKQIWPFIAPCISAYLIKKSYFNNAQKRVLYYSIIQELRYKIKTLNEDQYIELRTIGIGSSFTVILAYMIEYEQLIAIKKPNGMNDEHEKLINREIKNYLQIKHPLTPYFFGYFNDNGNNNKCIAFEYINGKILSLVNNIELDFDDKITIIYQLLLILRYLHENNFVFRDLKPNNVIIDEDKTIILIDFDRMIDINQQKDDFDRTQDLSSLFIAPEIIKTGNYSFKSDIYSLGKIIYFIMKEEEEFIQIEEIYKRCTNKIEEKRPSISELIYLFVQTFKNNIKYERISNISKQLNCLGYLSILRQDEERAIYYIELSANLGDALALFYLGSIYYNSKKVKYDKNKAVHYIELAANQGCKEAQYLLGVIFRNDSNLRNINKSFHYYLLAANQGDMKAQYNLAIFYDEGIFIQHDIMKAIYYYTLAADQGLKEAQHNLAMIYFHSENPIRNLKKSFHYFMLAASQGDEIAQNYIGNFYYEGKIVMKDIDKAIYYYSLSAEKKFVPSQYQLGCIYITRDINKAIYLLTLAANQNSPKAQSTLGNIYCEGKYVKYDIDKAIYYYTLAANQNSFDAQYNLGLIHHESKYGRQDIKKAIYYFSLAANQNFSEALFRLGLIYDSGFNVPRDINLAIHYYTLAANQNHSYAQYNLGVIYNQGKYVKKDIKKAIYYYSLASNNIAQYNLGSIFLEKRDLKKAIYYFELAASSKLPKAQFNLGLIYYSGSYVPRDLTKAIYYFQLSSNQGNAYAQLFLGLIYLKGEGIEKNIKKGLYLLQLSAKNEGREASFVLGCIYNEGKIIKKDINQAVRFYKEASSFNNQYAKNNLGIIFRDNEFKKDIGLAIEYFKEAIKQQDDVLAKFNLAHIYIYEEAVKKDFDEILELLISSNEFYCSKILLCIFLVKQFGFDLSTIKDVVDKKSSKLSTDIYQTIYKYKLYNSLELNSLNHKFENLRIVYDYLFNICIYDRSYFIKYEIKQKACDINSLFYEGLDL</sequence>
<dbReference type="InterPro" id="IPR006597">
    <property type="entry name" value="Sel1-like"/>
</dbReference>
<organism evidence="3 4">
    <name type="scientific">Tritrichomonas musculus</name>
    <dbReference type="NCBI Taxonomy" id="1915356"/>
    <lineage>
        <taxon>Eukaryota</taxon>
        <taxon>Metamonada</taxon>
        <taxon>Parabasalia</taxon>
        <taxon>Tritrichomonadida</taxon>
        <taxon>Tritrichomonadidae</taxon>
        <taxon>Tritrichomonas</taxon>
    </lineage>
</organism>
<dbReference type="InterPro" id="IPR000719">
    <property type="entry name" value="Prot_kinase_dom"/>
</dbReference>
<dbReference type="EMBL" id="JAPFFF010000010">
    <property type="protein sequence ID" value="KAK8880742.1"/>
    <property type="molecule type" value="Genomic_DNA"/>
</dbReference>
<gene>
    <name evidence="3" type="ORF">M9Y10_003429</name>
</gene>
<evidence type="ECO:0000259" key="2">
    <source>
        <dbReference type="PROSITE" id="PS50011"/>
    </source>
</evidence>
<comment type="caution">
    <text evidence="3">The sequence shown here is derived from an EMBL/GenBank/DDBJ whole genome shotgun (WGS) entry which is preliminary data.</text>
</comment>
<dbReference type="SUPFAM" id="SSF56112">
    <property type="entry name" value="Protein kinase-like (PK-like)"/>
    <property type="match status" value="1"/>
</dbReference>
<dbReference type="PROSITE" id="PS50011">
    <property type="entry name" value="PROTEIN_KINASE_DOM"/>
    <property type="match status" value="1"/>
</dbReference>
<dbReference type="PANTHER" id="PTHR11102:SF160">
    <property type="entry name" value="ERAD-ASSOCIATED E3 UBIQUITIN-PROTEIN LIGASE COMPONENT HRD3"/>
    <property type="match status" value="1"/>
</dbReference>
<name>A0ABR2JR93_9EUKA</name>
<dbReference type="Gene3D" id="1.10.510.10">
    <property type="entry name" value="Transferase(Phosphotransferase) domain 1"/>
    <property type="match status" value="1"/>
</dbReference>
<evidence type="ECO:0000313" key="4">
    <source>
        <dbReference type="Proteomes" id="UP001470230"/>
    </source>
</evidence>
<dbReference type="Proteomes" id="UP001470230">
    <property type="component" value="Unassembled WGS sequence"/>
</dbReference>
<protein>
    <recommendedName>
        <fullName evidence="2">Protein kinase domain-containing protein</fullName>
    </recommendedName>
</protein>
<dbReference type="Gene3D" id="1.25.40.10">
    <property type="entry name" value="Tetratricopeptide repeat domain"/>
    <property type="match status" value="2"/>
</dbReference>
<keyword evidence="4" id="KW-1185">Reference proteome</keyword>
<evidence type="ECO:0000313" key="3">
    <source>
        <dbReference type="EMBL" id="KAK8880742.1"/>
    </source>
</evidence>
<reference evidence="3 4" key="1">
    <citation type="submission" date="2024-04" db="EMBL/GenBank/DDBJ databases">
        <title>Tritrichomonas musculus Genome.</title>
        <authorList>
            <person name="Alves-Ferreira E."/>
            <person name="Grigg M."/>
            <person name="Lorenzi H."/>
            <person name="Galac M."/>
        </authorList>
    </citation>
    <scope>NUCLEOTIDE SEQUENCE [LARGE SCALE GENOMIC DNA]</scope>
    <source>
        <strain evidence="3 4">EAF2021</strain>
    </source>
</reference>
<dbReference type="Pfam" id="PF08238">
    <property type="entry name" value="Sel1"/>
    <property type="match status" value="16"/>
</dbReference>
<dbReference type="CDD" id="cd00180">
    <property type="entry name" value="PKc"/>
    <property type="match status" value="1"/>
</dbReference>